<gene>
    <name evidence="7" type="primary">LOC112045421</name>
</gene>
<dbReference type="InterPro" id="IPR000734">
    <property type="entry name" value="TAG_lipase"/>
</dbReference>
<dbReference type="KEGG" id="bany:112045421"/>
<dbReference type="AlphaFoldDB" id="A0A6J1MWW4"/>
<organism evidence="6 7">
    <name type="scientific">Bicyclus anynana</name>
    <name type="common">Squinting bush brown butterfly</name>
    <dbReference type="NCBI Taxonomy" id="110368"/>
    <lineage>
        <taxon>Eukaryota</taxon>
        <taxon>Metazoa</taxon>
        <taxon>Ecdysozoa</taxon>
        <taxon>Arthropoda</taxon>
        <taxon>Hexapoda</taxon>
        <taxon>Insecta</taxon>
        <taxon>Pterygota</taxon>
        <taxon>Neoptera</taxon>
        <taxon>Endopterygota</taxon>
        <taxon>Lepidoptera</taxon>
        <taxon>Glossata</taxon>
        <taxon>Ditrysia</taxon>
        <taxon>Papilionoidea</taxon>
        <taxon>Nymphalidae</taxon>
        <taxon>Satyrinae</taxon>
        <taxon>Satyrini</taxon>
        <taxon>Mycalesina</taxon>
        <taxon>Bicyclus</taxon>
    </lineage>
</organism>
<keyword evidence="6" id="KW-1185">Reference proteome</keyword>
<evidence type="ECO:0000313" key="6">
    <source>
        <dbReference type="Proteomes" id="UP001652582"/>
    </source>
</evidence>
<dbReference type="InterPro" id="IPR013818">
    <property type="entry name" value="Lipase"/>
</dbReference>
<dbReference type="GO" id="GO:0016298">
    <property type="term" value="F:lipase activity"/>
    <property type="evidence" value="ECO:0007669"/>
    <property type="project" value="InterPro"/>
</dbReference>
<name>A0A6J1MWW4_BICAN</name>
<evidence type="ECO:0000313" key="7">
    <source>
        <dbReference type="RefSeq" id="XP_023937353.2"/>
    </source>
</evidence>
<dbReference type="Pfam" id="PF00151">
    <property type="entry name" value="Lipase"/>
    <property type="match status" value="1"/>
</dbReference>
<dbReference type="SUPFAM" id="SSF53474">
    <property type="entry name" value="alpha/beta-Hydrolases"/>
    <property type="match status" value="1"/>
</dbReference>
<dbReference type="PRINTS" id="PR00821">
    <property type="entry name" value="TAGLIPASE"/>
</dbReference>
<proteinExistence type="inferred from homology"/>
<keyword evidence="3" id="KW-0964">Secreted</keyword>
<dbReference type="PANTHER" id="PTHR11610">
    <property type="entry name" value="LIPASE"/>
    <property type="match status" value="1"/>
</dbReference>
<evidence type="ECO:0000256" key="2">
    <source>
        <dbReference type="ARBA" id="ARBA00010701"/>
    </source>
</evidence>
<dbReference type="GeneID" id="112045421"/>
<dbReference type="RefSeq" id="XP_023937353.2">
    <property type="nucleotide sequence ID" value="XM_024081585.2"/>
</dbReference>
<dbReference type="OrthoDB" id="199913at2759"/>
<evidence type="ECO:0000256" key="3">
    <source>
        <dbReference type="ARBA" id="ARBA00022525"/>
    </source>
</evidence>
<dbReference type="Gene3D" id="3.40.50.1820">
    <property type="entry name" value="alpha/beta hydrolase"/>
    <property type="match status" value="1"/>
</dbReference>
<evidence type="ECO:0000256" key="4">
    <source>
        <dbReference type="RuleBase" id="RU004262"/>
    </source>
</evidence>
<dbReference type="GO" id="GO:0016042">
    <property type="term" value="P:lipid catabolic process"/>
    <property type="evidence" value="ECO:0007669"/>
    <property type="project" value="TreeGrafter"/>
</dbReference>
<reference evidence="7" key="1">
    <citation type="submission" date="2025-08" db="UniProtKB">
        <authorList>
            <consortium name="RefSeq"/>
        </authorList>
    </citation>
    <scope>IDENTIFICATION</scope>
</reference>
<evidence type="ECO:0000256" key="1">
    <source>
        <dbReference type="ARBA" id="ARBA00004613"/>
    </source>
</evidence>
<dbReference type="PANTHER" id="PTHR11610:SF169">
    <property type="entry name" value="GH15759P-RELATED"/>
    <property type="match status" value="1"/>
</dbReference>
<protein>
    <submittedName>
        <fullName evidence="7">Pancreatic triacylglycerol lipase-like</fullName>
    </submittedName>
</protein>
<comment type="subcellular location">
    <subcellularLocation>
        <location evidence="1">Secreted</location>
    </subcellularLocation>
</comment>
<evidence type="ECO:0000259" key="5">
    <source>
        <dbReference type="Pfam" id="PF00151"/>
    </source>
</evidence>
<dbReference type="GO" id="GO:0005615">
    <property type="term" value="C:extracellular space"/>
    <property type="evidence" value="ECO:0007669"/>
    <property type="project" value="TreeGrafter"/>
</dbReference>
<feature type="domain" description="Lipase" evidence="5">
    <location>
        <begin position="14"/>
        <end position="191"/>
    </location>
</feature>
<dbReference type="InterPro" id="IPR029058">
    <property type="entry name" value="AB_hydrolase_fold"/>
</dbReference>
<dbReference type="Proteomes" id="UP001652582">
    <property type="component" value="Chromosome 17"/>
</dbReference>
<accession>A0A6J1MWW4</accession>
<sequence>MDANFNGAVKDVYLRKTDVNIIMCDWRTVAIAIYGSAVNGVPNVGRNLGQFLDFLHRVTGASFNNMHLIGFSLGAHVAGNAGRELRGRVARITGLDPAGPLWYGNSNRLKSSDAVYVEAIHTDGSAVGLGIGAASADVDFFPNGGSSQPGCFDHFCNHNRAWQFFAATVTHNHLVGQLCSSMLQVTTNNCRGSYLHMGNDNLNKRG</sequence>
<comment type="similarity">
    <text evidence="2 4">Belongs to the AB hydrolase superfamily. Lipase family.</text>
</comment>